<dbReference type="eggNOG" id="ENOG502RY68">
    <property type="taxonomic scope" value="Eukaryota"/>
</dbReference>
<dbReference type="GO" id="GO:0043424">
    <property type="term" value="F:protein histidine kinase binding"/>
    <property type="evidence" value="ECO:0000318"/>
    <property type="project" value="GO_Central"/>
</dbReference>
<dbReference type="InterPro" id="IPR044217">
    <property type="entry name" value="CLPT1/2"/>
</dbReference>
<evidence type="ECO:0000259" key="2">
    <source>
        <dbReference type="PROSITE" id="PS51903"/>
    </source>
</evidence>
<dbReference type="SUPFAM" id="SSF81923">
    <property type="entry name" value="Double Clp-N motif"/>
    <property type="match status" value="1"/>
</dbReference>
<dbReference type="AlphaFoldDB" id="A0A251P6Y4"/>
<evidence type="ECO:0000313" key="3">
    <source>
        <dbReference type="EMBL" id="ONI06800.1"/>
    </source>
</evidence>
<feature type="domain" description="Clp R" evidence="2">
    <location>
        <begin position="127"/>
        <end position="270"/>
    </location>
</feature>
<dbReference type="Pfam" id="PF02861">
    <property type="entry name" value="Clp_N"/>
    <property type="match status" value="1"/>
</dbReference>
<dbReference type="Proteomes" id="UP000006882">
    <property type="component" value="Chromosome G5"/>
</dbReference>
<name>A0A251P6Y4_PRUPE</name>
<accession>A0A251P6Y4</accession>
<protein>
    <recommendedName>
        <fullName evidence="2">Clp R domain-containing protein</fullName>
    </recommendedName>
</protein>
<proteinExistence type="predicted"/>
<keyword evidence="1" id="KW-0677">Repeat</keyword>
<evidence type="ECO:0000256" key="1">
    <source>
        <dbReference type="PROSITE-ProRule" id="PRU01251"/>
    </source>
</evidence>
<dbReference type="STRING" id="3760.A0A251P6Y4"/>
<dbReference type="PANTHER" id="PTHR47016:SF2">
    <property type="entry name" value="ATP-DEPENDENT CLP PROTEASE ATP-BINDING SUBUNIT CLPT2, CHLOROPLASTIC"/>
    <property type="match status" value="1"/>
</dbReference>
<gene>
    <name evidence="3" type="ORF">PRUPE_5G082000</name>
</gene>
<keyword evidence="4" id="KW-1185">Reference proteome</keyword>
<reference evidence="3 4" key="1">
    <citation type="journal article" date="2013" name="Nat. Genet.">
        <title>The high-quality draft genome of peach (Prunus persica) identifies unique patterns of genetic diversity, domestication and genome evolution.</title>
        <authorList>
            <consortium name="International Peach Genome Initiative"/>
            <person name="Verde I."/>
            <person name="Abbott A.G."/>
            <person name="Scalabrin S."/>
            <person name="Jung S."/>
            <person name="Shu S."/>
            <person name="Marroni F."/>
            <person name="Zhebentyayeva T."/>
            <person name="Dettori M.T."/>
            <person name="Grimwood J."/>
            <person name="Cattonaro F."/>
            <person name="Zuccolo A."/>
            <person name="Rossini L."/>
            <person name="Jenkins J."/>
            <person name="Vendramin E."/>
            <person name="Meisel L.A."/>
            <person name="Decroocq V."/>
            <person name="Sosinski B."/>
            <person name="Prochnik S."/>
            <person name="Mitros T."/>
            <person name="Policriti A."/>
            <person name="Cipriani G."/>
            <person name="Dondini L."/>
            <person name="Ficklin S."/>
            <person name="Goodstein D.M."/>
            <person name="Xuan P."/>
            <person name="Del Fabbro C."/>
            <person name="Aramini V."/>
            <person name="Copetti D."/>
            <person name="Gonzalez S."/>
            <person name="Horner D.S."/>
            <person name="Falchi R."/>
            <person name="Lucas S."/>
            <person name="Mica E."/>
            <person name="Maldonado J."/>
            <person name="Lazzari B."/>
            <person name="Bielenberg D."/>
            <person name="Pirona R."/>
            <person name="Miculan M."/>
            <person name="Barakat A."/>
            <person name="Testolin R."/>
            <person name="Stella A."/>
            <person name="Tartarini S."/>
            <person name="Tonutti P."/>
            <person name="Arus P."/>
            <person name="Orellana A."/>
            <person name="Wells C."/>
            <person name="Main D."/>
            <person name="Vizzotto G."/>
            <person name="Silva H."/>
            <person name="Salamini F."/>
            <person name="Schmutz J."/>
            <person name="Morgante M."/>
            <person name="Rokhsar D.S."/>
        </authorList>
    </citation>
    <scope>NUCLEOTIDE SEQUENCE [LARGE SCALE GENOMIC DNA]</scope>
    <source>
        <strain evidence="4">cv. Nemared</strain>
    </source>
</reference>
<dbReference type="PANTHER" id="PTHR47016">
    <property type="entry name" value="ATP-DEPENDENT CLP PROTEASE ATP-BINDING SUBUNIT CLPT1, CHLOROPLASTIC"/>
    <property type="match status" value="1"/>
</dbReference>
<dbReference type="InterPro" id="IPR004176">
    <property type="entry name" value="Clp_R_N"/>
</dbReference>
<dbReference type="Gene3D" id="1.10.1780.10">
    <property type="entry name" value="Clp, N-terminal domain"/>
    <property type="match status" value="1"/>
</dbReference>
<dbReference type="InterPro" id="IPR036628">
    <property type="entry name" value="Clp_N_dom_sf"/>
</dbReference>
<dbReference type="EMBL" id="CM007655">
    <property type="protein sequence ID" value="ONI06800.1"/>
    <property type="molecule type" value="Genomic_DNA"/>
</dbReference>
<dbReference type="PROSITE" id="PS51903">
    <property type="entry name" value="CLP_R"/>
    <property type="match status" value="1"/>
</dbReference>
<evidence type="ECO:0000313" key="4">
    <source>
        <dbReference type="Proteomes" id="UP000006882"/>
    </source>
</evidence>
<organism evidence="3 4">
    <name type="scientific">Prunus persica</name>
    <name type="common">Peach</name>
    <name type="synonym">Amygdalus persica</name>
    <dbReference type="NCBI Taxonomy" id="3760"/>
    <lineage>
        <taxon>Eukaryota</taxon>
        <taxon>Viridiplantae</taxon>
        <taxon>Streptophyta</taxon>
        <taxon>Embryophyta</taxon>
        <taxon>Tracheophyta</taxon>
        <taxon>Spermatophyta</taxon>
        <taxon>Magnoliopsida</taxon>
        <taxon>eudicotyledons</taxon>
        <taxon>Gunneridae</taxon>
        <taxon>Pentapetalae</taxon>
        <taxon>rosids</taxon>
        <taxon>fabids</taxon>
        <taxon>Rosales</taxon>
        <taxon>Rosaceae</taxon>
        <taxon>Amygdaloideae</taxon>
        <taxon>Amygdaleae</taxon>
        <taxon>Prunus</taxon>
    </lineage>
</organism>
<dbReference type="Gramene" id="ONI06800">
    <property type="protein sequence ID" value="ONI06800"/>
    <property type="gene ID" value="PRUPE_5G082000"/>
</dbReference>
<sequence>MYIENDAVSFLLPSSKFQSHILPRIQFQRLHFCFPKMAVHSLSKLPTSTTALIPNHRTKPGLDSPPLTRNLRHDGLQKPWLGANSLSLQSSSLRVRTQEPKLRPFSATVCLSLPTANAEGVSFTEKVPKWSWRAIKSFAMGELEARKLKYATTGTEAILMGILIEGTSLAAKFLRANGITLFKVREETIKLLGKADMWFFSPEHPTLTEEAQRVLDWAVDKKLKSGDSGEITTSHLLLGIWYEVESPGQKILATLGFNEEKVKELESLKF</sequence>